<evidence type="ECO:0000313" key="2">
    <source>
        <dbReference type="EMBL" id="KAK3728708.1"/>
    </source>
</evidence>
<dbReference type="AlphaFoldDB" id="A0AAE0Y0H6"/>
<feature type="compositionally biased region" description="Basic and acidic residues" evidence="1">
    <location>
        <begin position="209"/>
        <end position="223"/>
    </location>
</feature>
<organism evidence="2 3">
    <name type="scientific">Elysia crispata</name>
    <name type="common">lettuce slug</name>
    <dbReference type="NCBI Taxonomy" id="231223"/>
    <lineage>
        <taxon>Eukaryota</taxon>
        <taxon>Metazoa</taxon>
        <taxon>Spiralia</taxon>
        <taxon>Lophotrochozoa</taxon>
        <taxon>Mollusca</taxon>
        <taxon>Gastropoda</taxon>
        <taxon>Heterobranchia</taxon>
        <taxon>Euthyneura</taxon>
        <taxon>Panpulmonata</taxon>
        <taxon>Sacoglossa</taxon>
        <taxon>Placobranchoidea</taxon>
        <taxon>Plakobranchidae</taxon>
        <taxon>Elysia</taxon>
    </lineage>
</organism>
<proteinExistence type="predicted"/>
<evidence type="ECO:0000256" key="1">
    <source>
        <dbReference type="SAM" id="MobiDB-lite"/>
    </source>
</evidence>
<reference evidence="2" key="1">
    <citation type="journal article" date="2023" name="G3 (Bethesda)">
        <title>A reference genome for the long-term kleptoplast-retaining sea slug Elysia crispata morphotype clarki.</title>
        <authorList>
            <person name="Eastman K.E."/>
            <person name="Pendleton A.L."/>
            <person name="Shaikh M.A."/>
            <person name="Suttiyut T."/>
            <person name="Ogas R."/>
            <person name="Tomko P."/>
            <person name="Gavelis G."/>
            <person name="Widhalm J.R."/>
            <person name="Wisecaver J.H."/>
        </authorList>
    </citation>
    <scope>NUCLEOTIDE SEQUENCE</scope>
    <source>
        <strain evidence="2">ECLA1</strain>
    </source>
</reference>
<dbReference type="EMBL" id="JAWDGP010007174">
    <property type="protein sequence ID" value="KAK3728708.1"/>
    <property type="molecule type" value="Genomic_DNA"/>
</dbReference>
<feature type="region of interest" description="Disordered" evidence="1">
    <location>
        <begin position="137"/>
        <end position="175"/>
    </location>
</feature>
<protein>
    <submittedName>
        <fullName evidence="2">Uncharacterized protein</fullName>
    </submittedName>
</protein>
<accession>A0AAE0Y0H6</accession>
<evidence type="ECO:0000313" key="3">
    <source>
        <dbReference type="Proteomes" id="UP001283361"/>
    </source>
</evidence>
<name>A0AAE0Y0H6_9GAST</name>
<feature type="region of interest" description="Disordered" evidence="1">
    <location>
        <begin position="205"/>
        <end position="225"/>
    </location>
</feature>
<sequence length="250" mass="27553">MSDCGTRMGYCVGFLSSIFIKIGHYTTEYSICLILDGGRGIQGTRTPLDLQELCFEGSSHSSKLPDGEKQQRHSSKRGTFLVTFQRFTGGSEDITWCPRVTWTSELVIKILSHNIIGNISVGFIRLLYTCFIPPGQTERTDSERCRKPGRKASQAEAPLVTRCHQSSQQQHRDKLRSRGVIGTCPGLGQQISSDQDLENQKIDATFLKRSPEKDRPGGTKDKSSGQVALRAISAVFLTGLPCLGLRVCGI</sequence>
<comment type="caution">
    <text evidence="2">The sequence shown here is derived from an EMBL/GenBank/DDBJ whole genome shotgun (WGS) entry which is preliminary data.</text>
</comment>
<keyword evidence="3" id="KW-1185">Reference proteome</keyword>
<gene>
    <name evidence="2" type="ORF">RRG08_041892</name>
</gene>
<dbReference type="Proteomes" id="UP001283361">
    <property type="component" value="Unassembled WGS sequence"/>
</dbReference>